<organism evidence="2 3">
    <name type="scientific">Pseudovibrio ascidiaceicola</name>
    <dbReference type="NCBI Taxonomy" id="285279"/>
    <lineage>
        <taxon>Bacteria</taxon>
        <taxon>Pseudomonadati</taxon>
        <taxon>Pseudomonadota</taxon>
        <taxon>Alphaproteobacteria</taxon>
        <taxon>Hyphomicrobiales</taxon>
        <taxon>Stappiaceae</taxon>
        <taxon>Pseudovibrio</taxon>
    </lineage>
</organism>
<keyword evidence="1" id="KW-0732">Signal</keyword>
<sequence length="125" mass="13159">MRIFWCLGLLLAVPFMVASEGYAQGSSNQVTPPMTQYCNRGDVLYADGSSADGPMPMIKCGQNSLVYQRTNLSFPLSVVSNGKLSVGNANGACQSAKAVGADAIVSNIQSLCNTTLWPNSCAKCN</sequence>
<reference evidence="2 3" key="1">
    <citation type="submission" date="2016-10" db="EMBL/GenBank/DDBJ databases">
        <authorList>
            <person name="Varghese N."/>
            <person name="Submissions S."/>
        </authorList>
    </citation>
    <scope>NUCLEOTIDE SEQUENCE [LARGE SCALE GENOMIC DNA]</scope>
    <source>
        <strain evidence="2 3">DSM 16392</strain>
    </source>
</reference>
<protein>
    <recommendedName>
        <fullName evidence="4">CVNH domain protein</fullName>
    </recommendedName>
</protein>
<comment type="caution">
    <text evidence="2">The sequence shown here is derived from an EMBL/GenBank/DDBJ whole genome shotgun (WGS) entry which is preliminary data.</text>
</comment>
<dbReference type="RefSeq" id="WP_063300830.1">
    <property type="nucleotide sequence ID" value="NZ_FOSK01000009.1"/>
</dbReference>
<keyword evidence="3" id="KW-1185">Reference proteome</keyword>
<name>A0A1I4CML5_9HYPH</name>
<evidence type="ECO:0000256" key="1">
    <source>
        <dbReference type="SAM" id="SignalP"/>
    </source>
</evidence>
<dbReference type="Proteomes" id="UP000199598">
    <property type="component" value="Unassembled WGS sequence"/>
</dbReference>
<dbReference type="EMBL" id="FOSK01000009">
    <property type="protein sequence ID" value="SFK81489.1"/>
    <property type="molecule type" value="Genomic_DNA"/>
</dbReference>
<feature type="chain" id="PRO_5047039596" description="CVNH domain protein" evidence="1">
    <location>
        <begin position="19"/>
        <end position="125"/>
    </location>
</feature>
<proteinExistence type="predicted"/>
<feature type="signal peptide" evidence="1">
    <location>
        <begin position="1"/>
        <end position="18"/>
    </location>
</feature>
<evidence type="ECO:0000313" key="3">
    <source>
        <dbReference type="Proteomes" id="UP000199598"/>
    </source>
</evidence>
<accession>A0A1I4CML5</accession>
<gene>
    <name evidence="2" type="ORF">SAMN04488518_109210</name>
</gene>
<evidence type="ECO:0008006" key="4">
    <source>
        <dbReference type="Google" id="ProtNLM"/>
    </source>
</evidence>
<evidence type="ECO:0000313" key="2">
    <source>
        <dbReference type="EMBL" id="SFK81489.1"/>
    </source>
</evidence>